<keyword evidence="3" id="KW-1185">Reference proteome</keyword>
<evidence type="ECO:0000313" key="3">
    <source>
        <dbReference type="Proteomes" id="UP000828390"/>
    </source>
</evidence>
<comment type="caution">
    <text evidence="2">The sequence shown here is derived from an EMBL/GenBank/DDBJ whole genome shotgun (WGS) entry which is preliminary data.</text>
</comment>
<sequence length="99" mass="11309">MTSTINHGSTPVPHQYAMNQQIPNPAPMSYWNNLQRNPMQQFPYPKMWPWLPMMPPDWMPSFTNTKNEVSQPVSSGQRVSEPYYTAGSTAAGRNYSSRS</sequence>
<organism evidence="2 3">
    <name type="scientific">Dreissena polymorpha</name>
    <name type="common">Zebra mussel</name>
    <name type="synonym">Mytilus polymorpha</name>
    <dbReference type="NCBI Taxonomy" id="45954"/>
    <lineage>
        <taxon>Eukaryota</taxon>
        <taxon>Metazoa</taxon>
        <taxon>Spiralia</taxon>
        <taxon>Lophotrochozoa</taxon>
        <taxon>Mollusca</taxon>
        <taxon>Bivalvia</taxon>
        <taxon>Autobranchia</taxon>
        <taxon>Heteroconchia</taxon>
        <taxon>Euheterodonta</taxon>
        <taxon>Imparidentia</taxon>
        <taxon>Neoheterodontei</taxon>
        <taxon>Myida</taxon>
        <taxon>Dreissenoidea</taxon>
        <taxon>Dreissenidae</taxon>
        <taxon>Dreissena</taxon>
    </lineage>
</organism>
<evidence type="ECO:0000313" key="2">
    <source>
        <dbReference type="EMBL" id="KAH3814964.1"/>
    </source>
</evidence>
<feature type="compositionally biased region" description="Polar residues" evidence="1">
    <location>
        <begin position="62"/>
        <end position="78"/>
    </location>
</feature>
<reference evidence="2" key="1">
    <citation type="journal article" date="2019" name="bioRxiv">
        <title>The Genome of the Zebra Mussel, Dreissena polymorpha: A Resource for Invasive Species Research.</title>
        <authorList>
            <person name="McCartney M.A."/>
            <person name="Auch B."/>
            <person name="Kono T."/>
            <person name="Mallez S."/>
            <person name="Zhang Y."/>
            <person name="Obille A."/>
            <person name="Becker A."/>
            <person name="Abrahante J.E."/>
            <person name="Garbe J."/>
            <person name="Badalamenti J.P."/>
            <person name="Herman A."/>
            <person name="Mangelson H."/>
            <person name="Liachko I."/>
            <person name="Sullivan S."/>
            <person name="Sone E.D."/>
            <person name="Koren S."/>
            <person name="Silverstein K.A.T."/>
            <person name="Beckman K.B."/>
            <person name="Gohl D.M."/>
        </authorList>
    </citation>
    <scope>NUCLEOTIDE SEQUENCE</scope>
    <source>
        <strain evidence="2">Duluth1</strain>
        <tissue evidence="2">Whole animal</tissue>
    </source>
</reference>
<name>A0A9D4GGC3_DREPO</name>
<gene>
    <name evidence="2" type="ORF">DPMN_143483</name>
</gene>
<reference evidence="2" key="2">
    <citation type="submission" date="2020-11" db="EMBL/GenBank/DDBJ databases">
        <authorList>
            <person name="McCartney M.A."/>
            <person name="Auch B."/>
            <person name="Kono T."/>
            <person name="Mallez S."/>
            <person name="Becker A."/>
            <person name="Gohl D.M."/>
            <person name="Silverstein K.A.T."/>
            <person name="Koren S."/>
            <person name="Bechman K.B."/>
            <person name="Herman A."/>
            <person name="Abrahante J.E."/>
            <person name="Garbe J."/>
        </authorList>
    </citation>
    <scope>NUCLEOTIDE SEQUENCE</scope>
    <source>
        <strain evidence="2">Duluth1</strain>
        <tissue evidence="2">Whole animal</tissue>
    </source>
</reference>
<dbReference type="AlphaFoldDB" id="A0A9D4GGC3"/>
<protein>
    <submittedName>
        <fullName evidence="2">Uncharacterized protein</fullName>
    </submittedName>
</protein>
<accession>A0A9D4GGC3</accession>
<evidence type="ECO:0000256" key="1">
    <source>
        <dbReference type="SAM" id="MobiDB-lite"/>
    </source>
</evidence>
<feature type="region of interest" description="Disordered" evidence="1">
    <location>
        <begin position="62"/>
        <end position="99"/>
    </location>
</feature>
<dbReference type="Proteomes" id="UP000828390">
    <property type="component" value="Unassembled WGS sequence"/>
</dbReference>
<dbReference type="EMBL" id="JAIWYP010000006">
    <property type="protein sequence ID" value="KAH3814964.1"/>
    <property type="molecule type" value="Genomic_DNA"/>
</dbReference>
<proteinExistence type="predicted"/>